<evidence type="ECO:0000259" key="6">
    <source>
        <dbReference type="PROSITE" id="PS50894"/>
    </source>
</evidence>
<name>A0A4R5TXX2_9GAMM</name>
<evidence type="ECO:0000256" key="3">
    <source>
        <dbReference type="PROSITE-ProRule" id="PRU00110"/>
    </source>
</evidence>
<comment type="caution">
    <text evidence="7">The sequence shown here is derived from an EMBL/GenBank/DDBJ whole genome shotgun (WGS) entry which is preliminary data.</text>
</comment>
<evidence type="ECO:0000256" key="2">
    <source>
        <dbReference type="ARBA" id="ARBA00023012"/>
    </source>
</evidence>
<dbReference type="PANTHER" id="PTHR44591:SF21">
    <property type="entry name" value="TWO-COMPONENT RESPONSE REGULATOR"/>
    <property type="match status" value="1"/>
</dbReference>
<evidence type="ECO:0000256" key="1">
    <source>
        <dbReference type="ARBA" id="ARBA00022553"/>
    </source>
</evidence>
<dbReference type="InterPro" id="IPR001789">
    <property type="entry name" value="Sig_transdc_resp-reg_receiver"/>
</dbReference>
<dbReference type="SMART" id="SM00448">
    <property type="entry name" value="REC"/>
    <property type="match status" value="1"/>
</dbReference>
<dbReference type="InterPro" id="IPR036641">
    <property type="entry name" value="HPT_dom_sf"/>
</dbReference>
<feature type="domain" description="HPt" evidence="6">
    <location>
        <begin position="157"/>
        <end position="240"/>
    </location>
</feature>
<dbReference type="OrthoDB" id="5966285at2"/>
<organism evidence="7 8">
    <name type="scientific">Luteimonas aestuarii</name>
    <dbReference type="NCBI Taxonomy" id="453837"/>
    <lineage>
        <taxon>Bacteria</taxon>
        <taxon>Pseudomonadati</taxon>
        <taxon>Pseudomonadota</taxon>
        <taxon>Gammaproteobacteria</taxon>
        <taxon>Lysobacterales</taxon>
        <taxon>Lysobacteraceae</taxon>
        <taxon>Luteimonas</taxon>
    </lineage>
</organism>
<accession>A0A4R5TXX2</accession>
<proteinExistence type="predicted"/>
<gene>
    <name evidence="7" type="ORF">E2F46_05325</name>
</gene>
<evidence type="ECO:0000313" key="7">
    <source>
        <dbReference type="EMBL" id="TDK26023.1"/>
    </source>
</evidence>
<keyword evidence="2" id="KW-0902">Two-component regulatory system</keyword>
<protein>
    <submittedName>
        <fullName evidence="7">Response regulator</fullName>
    </submittedName>
</protein>
<dbReference type="InterPro" id="IPR050595">
    <property type="entry name" value="Bact_response_regulator"/>
</dbReference>
<evidence type="ECO:0000313" key="8">
    <source>
        <dbReference type="Proteomes" id="UP000294796"/>
    </source>
</evidence>
<keyword evidence="1 4" id="KW-0597">Phosphoprotein</keyword>
<dbReference type="AlphaFoldDB" id="A0A4R5TXX2"/>
<dbReference type="EMBL" id="SMTF01000003">
    <property type="protein sequence ID" value="TDK26023.1"/>
    <property type="molecule type" value="Genomic_DNA"/>
</dbReference>
<dbReference type="InterPro" id="IPR011006">
    <property type="entry name" value="CheY-like_superfamily"/>
</dbReference>
<feature type="domain" description="Response regulatory" evidence="5">
    <location>
        <begin position="9"/>
        <end position="123"/>
    </location>
</feature>
<dbReference type="Proteomes" id="UP000294796">
    <property type="component" value="Unassembled WGS sequence"/>
</dbReference>
<dbReference type="GO" id="GO:0000160">
    <property type="term" value="P:phosphorelay signal transduction system"/>
    <property type="evidence" value="ECO:0007669"/>
    <property type="project" value="UniProtKB-KW"/>
</dbReference>
<evidence type="ECO:0000259" key="5">
    <source>
        <dbReference type="PROSITE" id="PS50110"/>
    </source>
</evidence>
<dbReference type="CDD" id="cd00156">
    <property type="entry name" value="REC"/>
    <property type="match status" value="1"/>
</dbReference>
<feature type="modified residue" description="Phosphohistidine" evidence="3">
    <location>
        <position position="196"/>
    </location>
</feature>
<dbReference type="PROSITE" id="PS50110">
    <property type="entry name" value="RESPONSE_REGULATORY"/>
    <property type="match status" value="1"/>
</dbReference>
<dbReference type="GO" id="GO:0004672">
    <property type="term" value="F:protein kinase activity"/>
    <property type="evidence" value="ECO:0007669"/>
    <property type="project" value="UniProtKB-ARBA"/>
</dbReference>
<dbReference type="PROSITE" id="PS50894">
    <property type="entry name" value="HPT"/>
    <property type="match status" value="1"/>
</dbReference>
<dbReference type="Gene3D" id="1.20.120.160">
    <property type="entry name" value="HPT domain"/>
    <property type="match status" value="1"/>
</dbReference>
<feature type="modified residue" description="4-aspartylphosphate" evidence="4">
    <location>
        <position position="58"/>
    </location>
</feature>
<sequence>MPPGPTPARLLLVEDDATSRAFLVAASEALPATVDAASSVSEALAIAAARDHDLWLIDAHLPDGSGAELLSMLRARGLHAPALAHTATRDEDTIGTLRAAGFDGVVCKPLPADAWRDALRQALRGEAATSRTPPGDTTATVRPVWDDAAALAAMNGNAAHVDALRALFLAELPALAGTLSAASAAGDPHAVLATLHKLRASCGFVGAARVDAAAQALRASPASAPMMAALAQAIQETLSS</sequence>
<reference evidence="7 8" key="1">
    <citation type="submission" date="2019-03" db="EMBL/GenBank/DDBJ databases">
        <title>Luteimonas zhaokaii sp.nov., isolated from the rectal contents of Plateau pika in Yushu, Qinghai Province, China.</title>
        <authorList>
            <person name="Zhang G."/>
        </authorList>
    </citation>
    <scope>NUCLEOTIDE SEQUENCE [LARGE SCALE GENOMIC DNA]</scope>
    <source>
        <strain evidence="7 8">B9</strain>
    </source>
</reference>
<dbReference type="Gene3D" id="3.40.50.2300">
    <property type="match status" value="1"/>
</dbReference>
<keyword evidence="8" id="KW-1185">Reference proteome</keyword>
<dbReference type="Pfam" id="PF00072">
    <property type="entry name" value="Response_reg"/>
    <property type="match status" value="1"/>
</dbReference>
<dbReference type="InterPro" id="IPR008207">
    <property type="entry name" value="Sig_transdc_His_kin_Hpt_dom"/>
</dbReference>
<dbReference type="SUPFAM" id="SSF52172">
    <property type="entry name" value="CheY-like"/>
    <property type="match status" value="1"/>
</dbReference>
<dbReference type="SUPFAM" id="SSF47226">
    <property type="entry name" value="Histidine-containing phosphotransfer domain, HPT domain"/>
    <property type="match status" value="1"/>
</dbReference>
<dbReference type="RefSeq" id="WP_133321055.1">
    <property type="nucleotide sequence ID" value="NZ_SMTF01000003.1"/>
</dbReference>
<dbReference type="Pfam" id="PF01627">
    <property type="entry name" value="Hpt"/>
    <property type="match status" value="1"/>
</dbReference>
<dbReference type="PANTHER" id="PTHR44591">
    <property type="entry name" value="STRESS RESPONSE REGULATOR PROTEIN 1"/>
    <property type="match status" value="1"/>
</dbReference>
<evidence type="ECO:0000256" key="4">
    <source>
        <dbReference type="PROSITE-ProRule" id="PRU00169"/>
    </source>
</evidence>